<keyword evidence="2 12" id="KW-0678">Repressor</keyword>
<dbReference type="GO" id="GO:0045892">
    <property type="term" value="P:negative regulation of DNA-templated transcription"/>
    <property type="evidence" value="ECO:0007669"/>
    <property type="project" value="UniProtKB-UniRule"/>
</dbReference>
<keyword evidence="4 12" id="KW-0227">DNA damage</keyword>
<keyword evidence="17" id="KW-1185">Reference proteome</keyword>
<evidence type="ECO:0000256" key="9">
    <source>
        <dbReference type="ARBA" id="ARBA00023163"/>
    </source>
</evidence>
<reference evidence="16 17" key="1">
    <citation type="submission" date="2018-02" db="EMBL/GenBank/DDBJ databases">
        <title>Genome sequencing of Solimonas sp. HR-BB.</title>
        <authorList>
            <person name="Lee Y."/>
            <person name="Jeon C.O."/>
        </authorList>
    </citation>
    <scope>NUCLEOTIDE SEQUENCE [LARGE SCALE GENOMIC DNA]</scope>
    <source>
        <strain evidence="16 17">HR-BB</strain>
    </source>
</reference>
<dbReference type="InterPro" id="IPR050077">
    <property type="entry name" value="LexA_repressor"/>
</dbReference>
<dbReference type="NCBIfam" id="TIGR00498">
    <property type="entry name" value="lexA"/>
    <property type="match status" value="1"/>
</dbReference>
<evidence type="ECO:0000256" key="1">
    <source>
        <dbReference type="ARBA" id="ARBA00007484"/>
    </source>
</evidence>
<dbReference type="OrthoDB" id="9802364at2"/>
<proteinExistence type="inferred from homology"/>
<dbReference type="EC" id="3.4.21.88" evidence="12"/>
<evidence type="ECO:0000259" key="14">
    <source>
        <dbReference type="Pfam" id="PF00717"/>
    </source>
</evidence>
<feature type="site" description="Cleavage; by autolysis" evidence="12">
    <location>
        <begin position="84"/>
        <end position="85"/>
    </location>
</feature>
<dbReference type="RefSeq" id="WP_104231819.1">
    <property type="nucleotide sequence ID" value="NZ_PSNW01000012.1"/>
</dbReference>
<dbReference type="InterPro" id="IPR039418">
    <property type="entry name" value="LexA-like"/>
</dbReference>
<evidence type="ECO:0000256" key="4">
    <source>
        <dbReference type="ARBA" id="ARBA00022763"/>
    </source>
</evidence>
<dbReference type="InterPro" id="IPR036286">
    <property type="entry name" value="LexA/Signal_pep-like_sf"/>
</dbReference>
<evidence type="ECO:0000256" key="13">
    <source>
        <dbReference type="RuleBase" id="RU003991"/>
    </source>
</evidence>
<sequence>MANLTPRQTEILQFIEQRLRQEGYPPSQRDIAEHFGFAQNAARDHLQALARKGEIEISPNDARGIRLLREQTPPGLPLLGRIAAGAPVTAPSNAEHWLEIDPGLFQPRADFLHRVDGDSMIDAGILPGDLVGIHAQSGAENGQIIAACLYEPRGGFERITLKRYRRKGSVVTLHAENPRYEPIVIDLSQPAEDQEAAPFRIAGIMGGLLRTGAPR</sequence>
<dbReference type="SUPFAM" id="SSF51306">
    <property type="entry name" value="LexA/Signal peptidase"/>
    <property type="match status" value="1"/>
</dbReference>
<name>A0A2S5TBX2_9GAMM</name>
<evidence type="ECO:0000256" key="3">
    <source>
        <dbReference type="ARBA" id="ARBA00022705"/>
    </source>
</evidence>
<dbReference type="Pfam" id="PF00717">
    <property type="entry name" value="Peptidase_S24"/>
    <property type="match status" value="1"/>
</dbReference>
<dbReference type="Gene3D" id="1.10.10.10">
    <property type="entry name" value="Winged helix-like DNA-binding domain superfamily/Winged helix DNA-binding domain"/>
    <property type="match status" value="1"/>
</dbReference>
<feature type="active site" description="For autocatalytic cleavage activity" evidence="12">
    <location>
        <position position="119"/>
    </location>
</feature>
<dbReference type="InterPro" id="IPR006197">
    <property type="entry name" value="Peptidase_S24_LexA"/>
</dbReference>
<dbReference type="GO" id="GO:0006260">
    <property type="term" value="P:DNA replication"/>
    <property type="evidence" value="ECO:0007669"/>
    <property type="project" value="UniProtKB-UniRule"/>
</dbReference>
<dbReference type="CDD" id="cd06529">
    <property type="entry name" value="S24_LexA-like"/>
    <property type="match status" value="1"/>
</dbReference>
<evidence type="ECO:0000256" key="12">
    <source>
        <dbReference type="HAMAP-Rule" id="MF_00015"/>
    </source>
</evidence>
<evidence type="ECO:0000259" key="15">
    <source>
        <dbReference type="Pfam" id="PF01726"/>
    </source>
</evidence>
<dbReference type="AlphaFoldDB" id="A0A2S5TBX2"/>
<comment type="caution">
    <text evidence="16">The sequence shown here is derived from an EMBL/GenBank/DDBJ whole genome shotgun (WGS) entry which is preliminary data.</text>
</comment>
<evidence type="ECO:0000256" key="5">
    <source>
        <dbReference type="ARBA" id="ARBA00022801"/>
    </source>
</evidence>
<feature type="domain" description="LexA repressor DNA-binding" evidence="15">
    <location>
        <begin position="1"/>
        <end position="64"/>
    </location>
</feature>
<comment type="subunit">
    <text evidence="12">Homodimer.</text>
</comment>
<dbReference type="Gene3D" id="2.10.109.10">
    <property type="entry name" value="Umud Fragment, subunit A"/>
    <property type="match status" value="1"/>
</dbReference>
<dbReference type="PRINTS" id="PR00726">
    <property type="entry name" value="LEXASERPTASE"/>
</dbReference>
<dbReference type="Pfam" id="PF01726">
    <property type="entry name" value="LexA_DNA_bind"/>
    <property type="match status" value="1"/>
</dbReference>
<dbReference type="FunFam" id="1.10.10.10:FF:000009">
    <property type="entry name" value="LexA repressor"/>
    <property type="match status" value="1"/>
</dbReference>
<evidence type="ECO:0000256" key="10">
    <source>
        <dbReference type="ARBA" id="ARBA00023204"/>
    </source>
</evidence>
<dbReference type="PANTHER" id="PTHR33516">
    <property type="entry name" value="LEXA REPRESSOR"/>
    <property type="match status" value="1"/>
</dbReference>
<organism evidence="16 17">
    <name type="scientific">Solimonas fluminis</name>
    <dbReference type="NCBI Taxonomy" id="2086571"/>
    <lineage>
        <taxon>Bacteria</taxon>
        <taxon>Pseudomonadati</taxon>
        <taxon>Pseudomonadota</taxon>
        <taxon>Gammaproteobacteria</taxon>
        <taxon>Nevskiales</taxon>
        <taxon>Nevskiaceae</taxon>
        <taxon>Solimonas</taxon>
    </lineage>
</organism>
<comment type="function">
    <text evidence="12">Represses a number of genes involved in the response to DNA damage (SOS response), including recA and lexA. In the presence of single-stranded DNA, RecA interacts with LexA causing an autocatalytic cleavage which disrupts the DNA-binding part of LexA, leading to derepression of the SOS regulon and eventually DNA repair.</text>
</comment>
<keyword evidence="5 12" id="KW-0378">Hydrolase</keyword>
<dbReference type="GO" id="GO:0009432">
    <property type="term" value="P:SOS response"/>
    <property type="evidence" value="ECO:0007669"/>
    <property type="project" value="UniProtKB-UniRule"/>
</dbReference>
<keyword evidence="9 12" id="KW-0804">Transcription</keyword>
<evidence type="ECO:0000256" key="2">
    <source>
        <dbReference type="ARBA" id="ARBA00022491"/>
    </source>
</evidence>
<comment type="similarity">
    <text evidence="1 12 13">Belongs to the peptidase S24 family.</text>
</comment>
<dbReference type="GO" id="GO:0004252">
    <property type="term" value="F:serine-type endopeptidase activity"/>
    <property type="evidence" value="ECO:0007669"/>
    <property type="project" value="UniProtKB-UniRule"/>
</dbReference>
<dbReference type="InterPro" id="IPR036388">
    <property type="entry name" value="WH-like_DNA-bd_sf"/>
</dbReference>
<dbReference type="InterPro" id="IPR036390">
    <property type="entry name" value="WH_DNA-bd_sf"/>
</dbReference>
<keyword evidence="8 12" id="KW-0238">DNA-binding</keyword>
<dbReference type="GO" id="GO:0003677">
    <property type="term" value="F:DNA binding"/>
    <property type="evidence" value="ECO:0007669"/>
    <property type="project" value="UniProtKB-UniRule"/>
</dbReference>
<gene>
    <name evidence="12" type="primary">lexA</name>
    <name evidence="16" type="ORF">C3942_18350</name>
</gene>
<keyword evidence="10 12" id="KW-0234">DNA repair</keyword>
<dbReference type="PANTHER" id="PTHR33516:SF2">
    <property type="entry name" value="LEXA REPRESSOR-RELATED"/>
    <property type="match status" value="1"/>
</dbReference>
<dbReference type="Proteomes" id="UP000238220">
    <property type="component" value="Unassembled WGS sequence"/>
</dbReference>
<dbReference type="GO" id="GO:0006281">
    <property type="term" value="P:DNA repair"/>
    <property type="evidence" value="ECO:0007669"/>
    <property type="project" value="UniProtKB-UniRule"/>
</dbReference>
<feature type="domain" description="Peptidase S24/S26A/S26B/S26C" evidence="14">
    <location>
        <begin position="77"/>
        <end position="187"/>
    </location>
</feature>
<keyword evidence="7 12" id="KW-0805">Transcription regulation</keyword>
<feature type="active site" description="For autocatalytic cleavage activity" evidence="12">
    <location>
        <position position="162"/>
    </location>
</feature>
<accession>A0A2S5TBX2</accession>
<evidence type="ECO:0000313" key="16">
    <source>
        <dbReference type="EMBL" id="PPE72503.1"/>
    </source>
</evidence>
<protein>
    <recommendedName>
        <fullName evidence="12">LexA repressor</fullName>
        <ecNumber evidence="12">3.4.21.88</ecNumber>
    </recommendedName>
</protein>
<comment type="caution">
    <text evidence="12">Lacks conserved residue(s) required for the propagation of feature annotation.</text>
</comment>
<dbReference type="HAMAP" id="MF_00015">
    <property type="entry name" value="LexA"/>
    <property type="match status" value="1"/>
</dbReference>
<dbReference type="EMBL" id="PSNW01000012">
    <property type="protein sequence ID" value="PPE72503.1"/>
    <property type="molecule type" value="Genomic_DNA"/>
</dbReference>
<evidence type="ECO:0000256" key="6">
    <source>
        <dbReference type="ARBA" id="ARBA00022813"/>
    </source>
</evidence>
<dbReference type="GO" id="GO:0006508">
    <property type="term" value="P:proteolysis"/>
    <property type="evidence" value="ECO:0007669"/>
    <property type="project" value="InterPro"/>
</dbReference>
<keyword evidence="3 12" id="KW-0235">DNA replication</keyword>
<dbReference type="SUPFAM" id="SSF46785">
    <property type="entry name" value="Winged helix' DNA-binding domain"/>
    <property type="match status" value="1"/>
</dbReference>
<keyword evidence="6 12" id="KW-0068">Autocatalytic cleavage</keyword>
<dbReference type="InterPro" id="IPR006200">
    <property type="entry name" value="LexA"/>
</dbReference>
<evidence type="ECO:0000256" key="8">
    <source>
        <dbReference type="ARBA" id="ARBA00023125"/>
    </source>
</evidence>
<comment type="catalytic activity">
    <reaction evidence="12">
        <text>Hydrolysis of Ala-|-Gly bond in repressor LexA.</text>
        <dbReference type="EC" id="3.4.21.88"/>
    </reaction>
</comment>
<evidence type="ECO:0000256" key="11">
    <source>
        <dbReference type="ARBA" id="ARBA00023236"/>
    </source>
</evidence>
<evidence type="ECO:0000256" key="7">
    <source>
        <dbReference type="ARBA" id="ARBA00023015"/>
    </source>
</evidence>
<evidence type="ECO:0000313" key="17">
    <source>
        <dbReference type="Proteomes" id="UP000238220"/>
    </source>
</evidence>
<dbReference type="InterPro" id="IPR006199">
    <property type="entry name" value="LexA_DNA-bd_dom"/>
</dbReference>
<dbReference type="InterPro" id="IPR015927">
    <property type="entry name" value="Peptidase_S24_S26A/B/C"/>
</dbReference>
<keyword evidence="11 12" id="KW-0742">SOS response</keyword>